<feature type="compositionally biased region" description="Basic and acidic residues" evidence="1">
    <location>
        <begin position="202"/>
        <end position="214"/>
    </location>
</feature>
<dbReference type="KEGG" id="lak:106155969"/>
<keyword evidence="3" id="KW-1185">Reference proteome</keyword>
<dbReference type="RefSeq" id="XP_013386472.1">
    <property type="nucleotide sequence ID" value="XM_013531018.1"/>
</dbReference>
<dbReference type="OrthoDB" id="2151530at2759"/>
<dbReference type="PANTHER" id="PTHR22409">
    <property type="entry name" value="CHROMOSOME 19 OPEN READING FRAME 44"/>
    <property type="match status" value="1"/>
</dbReference>
<feature type="compositionally biased region" description="Basic residues" evidence="1">
    <location>
        <begin position="300"/>
        <end position="313"/>
    </location>
</feature>
<accession>A0A1S3HKC2</accession>
<gene>
    <name evidence="4" type="primary">LOC106155969</name>
</gene>
<dbReference type="InParanoid" id="A0A1S3HKC2"/>
<feature type="compositionally biased region" description="Polar residues" evidence="1">
    <location>
        <begin position="155"/>
        <end position="169"/>
    </location>
</feature>
<evidence type="ECO:0000256" key="1">
    <source>
        <dbReference type="SAM" id="MobiDB-lite"/>
    </source>
</evidence>
<proteinExistence type="predicted"/>
<dbReference type="GeneID" id="106155969"/>
<feature type="region of interest" description="Disordered" evidence="1">
    <location>
        <begin position="1"/>
        <end position="318"/>
    </location>
</feature>
<dbReference type="Pfam" id="PF15391">
    <property type="entry name" value="DUF4614"/>
    <property type="match status" value="1"/>
</dbReference>
<reference evidence="4" key="1">
    <citation type="submission" date="2025-08" db="UniProtKB">
        <authorList>
            <consortium name="RefSeq"/>
        </authorList>
    </citation>
    <scope>IDENTIFICATION</scope>
    <source>
        <tissue evidence="4">Gonads</tissue>
    </source>
</reference>
<evidence type="ECO:0000313" key="3">
    <source>
        <dbReference type="Proteomes" id="UP000085678"/>
    </source>
</evidence>
<sequence length="447" mass="50467">MEATPTAPLTKSKKNEEKDIQTKSNDQAKDKRPVPKPRKSKQDSVSVESPEPDPLSRMGLQTLDDVLDIDNDPSVPVIQSYLTKETKDESSSSSSEEIILDMSQQSDIVYENDFNKDRKSRPITPRSEAVTPKSEIVSEIKSEIQYQSDFERSQSRISPTPTPRSQSNRYSDDFEHSYQDKSDIGRSRSASPKRSRSNSRSSEQRSRSRSRTDRSSSGTTSLRSSFSQSVSSSSKTETSSRSRKKHKGSSRSPTSRKASYSPRGKHDRSKHKDSYSSSRSGTSKDDDYSRDSNTESYRSSRSRRGHRKSRTKTVRVQTDHDTSALQYQWNPYTVGTAVEGAALGMQVVDPTPVATHAVSAEALEAMTGYSPSVLVLNDMLRQQLQLTKSFLGVQQRIYHSLMGTINNQYQYTTLEDTKKYIRKHRKPKLTFDQALKLVRAEMGEDVR</sequence>
<evidence type="ECO:0000259" key="2">
    <source>
        <dbReference type="Pfam" id="PF15391"/>
    </source>
</evidence>
<protein>
    <submittedName>
        <fullName evidence="4">Uncharacterized protein C19orf44-like</fullName>
    </submittedName>
</protein>
<dbReference type="AlphaFoldDB" id="A0A1S3HKC2"/>
<evidence type="ECO:0000313" key="4">
    <source>
        <dbReference type="RefSeq" id="XP_013386472.1"/>
    </source>
</evidence>
<feature type="compositionally biased region" description="Low complexity" evidence="1">
    <location>
        <begin position="215"/>
        <end position="239"/>
    </location>
</feature>
<dbReference type="Proteomes" id="UP000085678">
    <property type="component" value="Unplaced"/>
</dbReference>
<dbReference type="PANTHER" id="PTHR22409:SF2">
    <property type="entry name" value="CHROMOSOME 19 OPEN READING FRAME 44"/>
    <property type="match status" value="1"/>
</dbReference>
<organism evidence="3 4">
    <name type="scientific">Lingula anatina</name>
    <name type="common">Brachiopod</name>
    <name type="synonym">Lingula unguis</name>
    <dbReference type="NCBI Taxonomy" id="7574"/>
    <lineage>
        <taxon>Eukaryota</taxon>
        <taxon>Metazoa</taxon>
        <taxon>Spiralia</taxon>
        <taxon>Lophotrochozoa</taxon>
        <taxon>Brachiopoda</taxon>
        <taxon>Linguliformea</taxon>
        <taxon>Lingulata</taxon>
        <taxon>Lingulida</taxon>
        <taxon>Linguloidea</taxon>
        <taxon>Lingulidae</taxon>
        <taxon>Lingula</taxon>
    </lineage>
</organism>
<name>A0A1S3HKC2_LINAN</name>
<feature type="compositionally biased region" description="Basic and acidic residues" evidence="1">
    <location>
        <begin position="13"/>
        <end position="33"/>
    </location>
</feature>
<feature type="compositionally biased region" description="Basic and acidic residues" evidence="1">
    <location>
        <begin position="170"/>
        <end position="186"/>
    </location>
</feature>
<feature type="domain" description="DUF4614" evidence="2">
    <location>
        <begin position="252"/>
        <end position="426"/>
    </location>
</feature>
<dbReference type="InterPro" id="IPR040120">
    <property type="entry name" value="C19orf44-like"/>
</dbReference>
<feature type="compositionally biased region" description="Basic and acidic residues" evidence="1">
    <location>
        <begin position="282"/>
        <end position="293"/>
    </location>
</feature>
<dbReference type="InterPro" id="IPR027884">
    <property type="entry name" value="DUF4614"/>
</dbReference>